<dbReference type="AlphaFoldDB" id="A0A4V2Z1C5"/>
<dbReference type="RefSeq" id="WP_132066271.1">
    <property type="nucleotide sequence ID" value="NZ_SMFN01000009.1"/>
</dbReference>
<keyword evidence="3" id="KW-1185">Reference proteome</keyword>
<sequence>MNDFFAILYEGTFLGDLFYLDGFSNDMFEANAYMSIGLTMLLSSAFLEFIYYYFISNYSGFYKKRFWLIWILVIGIINFGAAYYQSTIAIEDFYSTSTEGSPYSFTEYFTFSMVNAIWAIIFSFLFSIVLKFKSVKASKTPF</sequence>
<evidence type="ECO:0000313" key="3">
    <source>
        <dbReference type="Proteomes" id="UP000294644"/>
    </source>
</evidence>
<proteinExistence type="predicted"/>
<feature type="transmembrane region" description="Helical" evidence="1">
    <location>
        <begin position="108"/>
        <end position="130"/>
    </location>
</feature>
<keyword evidence="1" id="KW-0812">Transmembrane</keyword>
<feature type="transmembrane region" description="Helical" evidence="1">
    <location>
        <begin position="66"/>
        <end position="88"/>
    </location>
</feature>
<accession>A0A4V2Z1C5</accession>
<dbReference type="OrthoDB" id="1446065at2"/>
<dbReference type="EMBL" id="SMFN01000009">
    <property type="protein sequence ID" value="TDE04278.1"/>
    <property type="molecule type" value="Genomic_DNA"/>
</dbReference>
<gene>
    <name evidence="2" type="ORF">E0F91_09520</name>
</gene>
<evidence type="ECO:0000256" key="1">
    <source>
        <dbReference type="SAM" id="Phobius"/>
    </source>
</evidence>
<dbReference type="Proteomes" id="UP000294644">
    <property type="component" value="Unassembled WGS sequence"/>
</dbReference>
<comment type="caution">
    <text evidence="2">The sequence shown here is derived from an EMBL/GenBank/DDBJ whole genome shotgun (WGS) entry which is preliminary data.</text>
</comment>
<feature type="transmembrane region" description="Helical" evidence="1">
    <location>
        <begin position="32"/>
        <end position="54"/>
    </location>
</feature>
<organism evidence="2 3">
    <name type="scientific">Flavobacterium sandaracinum</name>
    <dbReference type="NCBI Taxonomy" id="2541733"/>
    <lineage>
        <taxon>Bacteria</taxon>
        <taxon>Pseudomonadati</taxon>
        <taxon>Bacteroidota</taxon>
        <taxon>Flavobacteriia</taxon>
        <taxon>Flavobacteriales</taxon>
        <taxon>Flavobacteriaceae</taxon>
        <taxon>Flavobacterium</taxon>
    </lineage>
</organism>
<protein>
    <submittedName>
        <fullName evidence="2">Uncharacterized protein</fullName>
    </submittedName>
</protein>
<keyword evidence="1" id="KW-0472">Membrane</keyword>
<keyword evidence="1" id="KW-1133">Transmembrane helix</keyword>
<name>A0A4V2Z1C5_9FLAO</name>
<reference evidence="2 3" key="1">
    <citation type="submission" date="2019-03" db="EMBL/GenBank/DDBJ databases">
        <title>Flavobacterium LB-D12 sp. nov., isolated from arctic soil.</title>
        <authorList>
            <person name="Chaudhary D.K."/>
        </authorList>
    </citation>
    <scope>NUCLEOTIDE SEQUENCE [LARGE SCALE GENOMIC DNA]</scope>
    <source>
        <strain evidence="2 3">LB-D12</strain>
    </source>
</reference>
<evidence type="ECO:0000313" key="2">
    <source>
        <dbReference type="EMBL" id="TDE04278.1"/>
    </source>
</evidence>